<evidence type="ECO:0000313" key="1">
    <source>
        <dbReference type="EMBL" id="KAH9494366.1"/>
    </source>
</evidence>
<reference evidence="1" key="1">
    <citation type="submission" date="2013-05" db="EMBL/GenBank/DDBJ databases">
        <authorList>
            <person name="Yim A.K.Y."/>
            <person name="Chan T.F."/>
            <person name="Ji K.M."/>
            <person name="Liu X.Y."/>
            <person name="Zhou J.W."/>
            <person name="Li R.Q."/>
            <person name="Yang K.Y."/>
            <person name="Li J."/>
            <person name="Li M."/>
            <person name="Law P.T.W."/>
            <person name="Wu Y.L."/>
            <person name="Cai Z.L."/>
            <person name="Qin H."/>
            <person name="Bao Y."/>
            <person name="Leung R.K.K."/>
            <person name="Ng P.K.S."/>
            <person name="Zou J."/>
            <person name="Zhong X.J."/>
            <person name="Ran P.X."/>
            <person name="Zhong N.S."/>
            <person name="Liu Z.G."/>
            <person name="Tsui S.K.W."/>
        </authorList>
    </citation>
    <scope>NUCLEOTIDE SEQUENCE</scope>
    <source>
        <strain evidence="1">Derf</strain>
        <tissue evidence="1">Whole organism</tissue>
    </source>
</reference>
<sequence>MLIELSNCFVTVDIIEYNYWTITLNSLKILTTMKMEPIFRWARKMAIAIRIHQKSNSDIWTNSCQTLG</sequence>
<keyword evidence="2" id="KW-1185">Reference proteome</keyword>
<organism evidence="1 2">
    <name type="scientific">Dermatophagoides farinae</name>
    <name type="common">American house dust mite</name>
    <dbReference type="NCBI Taxonomy" id="6954"/>
    <lineage>
        <taxon>Eukaryota</taxon>
        <taxon>Metazoa</taxon>
        <taxon>Ecdysozoa</taxon>
        <taxon>Arthropoda</taxon>
        <taxon>Chelicerata</taxon>
        <taxon>Arachnida</taxon>
        <taxon>Acari</taxon>
        <taxon>Acariformes</taxon>
        <taxon>Sarcoptiformes</taxon>
        <taxon>Astigmata</taxon>
        <taxon>Psoroptidia</taxon>
        <taxon>Analgoidea</taxon>
        <taxon>Pyroglyphidae</taxon>
        <taxon>Dermatophagoidinae</taxon>
        <taxon>Dermatophagoides</taxon>
    </lineage>
</organism>
<comment type="caution">
    <text evidence="1">The sequence shown here is derived from an EMBL/GenBank/DDBJ whole genome shotgun (WGS) entry which is preliminary data.</text>
</comment>
<reference evidence="1" key="2">
    <citation type="journal article" date="2022" name="Res Sq">
        <title>Comparative Genomics Reveals Insights into the Divergent Evolution of Astigmatic Mites and Household Pest Adaptations.</title>
        <authorList>
            <person name="Xiong Q."/>
            <person name="Wan A.T.-Y."/>
            <person name="Liu X.-Y."/>
            <person name="Fung C.S.-H."/>
            <person name="Xiao X."/>
            <person name="Malainual N."/>
            <person name="Hou J."/>
            <person name="Wang L."/>
            <person name="Wang M."/>
            <person name="Yang K."/>
            <person name="Cui Y."/>
            <person name="Leung E."/>
            <person name="Nong W."/>
            <person name="Shin S.-K."/>
            <person name="Au S."/>
            <person name="Jeong K.Y."/>
            <person name="Chew F.T."/>
            <person name="Hui J."/>
            <person name="Leung T.F."/>
            <person name="Tungtrongchitr A."/>
            <person name="Zhong N."/>
            <person name="Liu Z."/>
            <person name="Tsui S."/>
        </authorList>
    </citation>
    <scope>NUCLEOTIDE SEQUENCE</scope>
    <source>
        <strain evidence="1">Derf</strain>
        <tissue evidence="1">Whole organism</tissue>
    </source>
</reference>
<dbReference type="EMBL" id="ASGP02000008">
    <property type="protein sequence ID" value="KAH9494366.1"/>
    <property type="molecule type" value="Genomic_DNA"/>
</dbReference>
<dbReference type="AlphaFoldDB" id="A0A922KVL0"/>
<protein>
    <submittedName>
        <fullName evidence="1">Uncharacterized protein</fullName>
    </submittedName>
</protein>
<name>A0A922KVL0_DERFA</name>
<gene>
    <name evidence="1" type="ORF">DERF_015056</name>
</gene>
<proteinExistence type="predicted"/>
<dbReference type="Proteomes" id="UP000790347">
    <property type="component" value="Unassembled WGS sequence"/>
</dbReference>
<accession>A0A922KVL0</accession>
<evidence type="ECO:0000313" key="2">
    <source>
        <dbReference type="Proteomes" id="UP000790347"/>
    </source>
</evidence>